<name>A0A5J4F8L6_MICAE</name>
<evidence type="ECO:0000256" key="1">
    <source>
        <dbReference type="SAM" id="SignalP"/>
    </source>
</evidence>
<keyword evidence="1" id="KW-0732">Signal</keyword>
<dbReference type="Proteomes" id="UP000376575">
    <property type="component" value="Unassembled WGS sequence"/>
</dbReference>
<proteinExistence type="predicted"/>
<evidence type="ECO:0000259" key="2">
    <source>
        <dbReference type="Pfam" id="PF07589"/>
    </source>
</evidence>
<reference evidence="3 4" key="1">
    <citation type="journal article" date="2019" name="FEMS Microbiol. Lett.">
        <title>A novel salt-tolerant genotype illuminates the sucrose gene evolution in freshwater bloom-forming cyanobacterium Microcystis aeruginosa.</title>
        <authorList>
            <person name="Tanabe Y."/>
            <person name="Yamaguchi H."/>
            <person name="Sano T."/>
            <person name="Kawachi M."/>
        </authorList>
    </citation>
    <scope>NUCLEOTIDE SEQUENCE [LARGE SCALE GENOMIC DNA]</scope>
    <source>
        <strain evidence="3 4">NIES-4325</strain>
    </source>
</reference>
<organism evidence="3 4">
    <name type="scientific">Microcystis aeruginosa NIES-4325</name>
    <dbReference type="NCBI Taxonomy" id="2569534"/>
    <lineage>
        <taxon>Bacteria</taxon>
        <taxon>Bacillati</taxon>
        <taxon>Cyanobacteriota</taxon>
        <taxon>Cyanophyceae</taxon>
        <taxon>Oscillatoriophycideae</taxon>
        <taxon>Chroococcales</taxon>
        <taxon>Microcystaceae</taxon>
        <taxon>Microcystis</taxon>
    </lineage>
</organism>
<gene>
    <name evidence="3" type="ORF">MiAbW_01995</name>
</gene>
<protein>
    <recommendedName>
        <fullName evidence="2">Ice-binding protein C-terminal domain-containing protein</fullName>
    </recommendedName>
</protein>
<feature type="domain" description="Ice-binding protein C-terminal" evidence="2">
    <location>
        <begin position="241"/>
        <end position="260"/>
    </location>
</feature>
<dbReference type="RefSeq" id="WP_238707242.1">
    <property type="nucleotide sequence ID" value="NZ_BJKP01000015.1"/>
</dbReference>
<sequence>MNSKFTHSFLGIFAIATLGTAVLPNQVQAFTIYLNSGQVSGNPGTPGATDSNITYWTLGVPVNPLSPPFTPADFAKANGTGTCSGTDICGSAKVVADFPFASPPWIPSLPSAPNARWINWEVDPSPTFYGSPAASVLYAYPFTIPEPTINNAAIEMYWAVDDILGEFIPGFPDPNPIGVYINGTPLSSSFSGAGRFPEYSASQSGIEGLLNPGLNWLYVYQRDAGGAYSGTIFGARISVNVPEPSSIIGLAALGTLGAGATLKRQIKSSKPSEKETTKVG</sequence>
<dbReference type="EMBL" id="BJKP01000015">
    <property type="protein sequence ID" value="GEA27431.1"/>
    <property type="molecule type" value="Genomic_DNA"/>
</dbReference>
<dbReference type="NCBIfam" id="TIGR02595">
    <property type="entry name" value="PEP_CTERM"/>
    <property type="match status" value="1"/>
</dbReference>
<evidence type="ECO:0000313" key="4">
    <source>
        <dbReference type="Proteomes" id="UP000376575"/>
    </source>
</evidence>
<dbReference type="AlphaFoldDB" id="A0A5J4F8L6"/>
<evidence type="ECO:0000313" key="3">
    <source>
        <dbReference type="EMBL" id="GEA27431.1"/>
    </source>
</evidence>
<accession>A0A5J4F8L6</accession>
<comment type="caution">
    <text evidence="3">The sequence shown here is derived from an EMBL/GenBank/DDBJ whole genome shotgun (WGS) entry which is preliminary data.</text>
</comment>
<dbReference type="InterPro" id="IPR013424">
    <property type="entry name" value="Ice-binding_C"/>
</dbReference>
<feature type="signal peptide" evidence="1">
    <location>
        <begin position="1"/>
        <end position="29"/>
    </location>
</feature>
<feature type="chain" id="PRO_5023896842" description="Ice-binding protein C-terminal domain-containing protein" evidence="1">
    <location>
        <begin position="30"/>
        <end position="280"/>
    </location>
</feature>
<dbReference type="Pfam" id="PF07589">
    <property type="entry name" value="PEP-CTERM"/>
    <property type="match status" value="1"/>
</dbReference>